<reference evidence="1 2" key="1">
    <citation type="journal article" date="2013" name="Genome Biol.">
        <title>Draft genome of the mountain pine beetle, Dendroctonus ponderosae Hopkins, a major forest pest.</title>
        <authorList>
            <person name="Keeling C.I."/>
            <person name="Yuen M.M."/>
            <person name="Liao N.Y."/>
            <person name="Docking T.R."/>
            <person name="Chan S.K."/>
            <person name="Taylor G.A."/>
            <person name="Palmquist D.L."/>
            <person name="Jackman S.D."/>
            <person name="Nguyen A."/>
            <person name="Li M."/>
            <person name="Henderson H."/>
            <person name="Janes J.K."/>
            <person name="Zhao Y."/>
            <person name="Pandoh P."/>
            <person name="Moore R."/>
            <person name="Sperling F.A."/>
            <person name="Huber D.P."/>
            <person name="Birol I."/>
            <person name="Jones S.J."/>
            <person name="Bohlmann J."/>
        </authorList>
    </citation>
    <scope>NUCLEOTIDE SEQUENCE</scope>
</reference>
<accession>U4UT89</accession>
<sequence length="198" mass="22898">NRVPISLIRELFDIIITSKFTPVCEHLIIDEQHGFCRGKSTVTNLAVYSEDLLNVMESHEQIDAVYTDFSKAFDRVPHKILIFKMKTQTVILNNQHKSKKVRLPLVYHRVDICPLCYSIAMSMIYVLIITCTDDCLNVQADLNALNNWCEVNFMQLNISKCKVMRLSRLKQIILFPYMIKQVEVESVNCIKEIIGCVL</sequence>
<dbReference type="PANTHER" id="PTHR33332">
    <property type="entry name" value="REVERSE TRANSCRIPTASE DOMAIN-CONTAINING PROTEIN"/>
    <property type="match status" value="1"/>
</dbReference>
<feature type="non-terminal residue" evidence="1">
    <location>
        <position position="1"/>
    </location>
</feature>
<dbReference type="Proteomes" id="UP000030742">
    <property type="component" value="Unassembled WGS sequence"/>
</dbReference>
<organism evidence="1 2">
    <name type="scientific">Dendroctonus ponderosae</name>
    <name type="common">Mountain pine beetle</name>
    <dbReference type="NCBI Taxonomy" id="77166"/>
    <lineage>
        <taxon>Eukaryota</taxon>
        <taxon>Metazoa</taxon>
        <taxon>Ecdysozoa</taxon>
        <taxon>Arthropoda</taxon>
        <taxon>Hexapoda</taxon>
        <taxon>Insecta</taxon>
        <taxon>Pterygota</taxon>
        <taxon>Neoptera</taxon>
        <taxon>Endopterygota</taxon>
        <taxon>Coleoptera</taxon>
        <taxon>Polyphaga</taxon>
        <taxon>Cucujiformia</taxon>
        <taxon>Curculionidae</taxon>
        <taxon>Scolytinae</taxon>
        <taxon>Dendroctonus</taxon>
    </lineage>
</organism>
<dbReference type="STRING" id="77166.U4UT89"/>
<gene>
    <name evidence="1" type="ORF">D910_10673</name>
</gene>
<proteinExistence type="predicted"/>
<evidence type="ECO:0000313" key="1">
    <source>
        <dbReference type="EMBL" id="ERL93381.1"/>
    </source>
</evidence>
<name>U4UT89_DENPD</name>
<protein>
    <submittedName>
        <fullName evidence="1">Uncharacterized protein</fullName>
    </submittedName>
</protein>
<evidence type="ECO:0000313" key="2">
    <source>
        <dbReference type="Proteomes" id="UP000030742"/>
    </source>
</evidence>
<dbReference type="AlphaFoldDB" id="U4UT89"/>
<dbReference type="EMBL" id="KB632355">
    <property type="protein sequence ID" value="ERL93381.1"/>
    <property type="molecule type" value="Genomic_DNA"/>
</dbReference>